<evidence type="ECO:0000256" key="3">
    <source>
        <dbReference type="ARBA" id="ARBA00022692"/>
    </source>
</evidence>
<dbReference type="Gene3D" id="6.10.340.10">
    <property type="match status" value="1"/>
</dbReference>
<evidence type="ECO:0000259" key="10">
    <source>
        <dbReference type="PROSITE" id="PS50111"/>
    </source>
</evidence>
<dbReference type="RefSeq" id="WP_305105432.1">
    <property type="nucleotide sequence ID" value="NZ_JAUTWS010000019.1"/>
</dbReference>
<keyword evidence="6 8" id="KW-0807">Transducer</keyword>
<keyword evidence="2" id="KW-1003">Cell membrane</keyword>
<evidence type="ECO:0000313" key="12">
    <source>
        <dbReference type="EMBL" id="MDO9710570.1"/>
    </source>
</evidence>
<evidence type="ECO:0000256" key="2">
    <source>
        <dbReference type="ARBA" id="ARBA00022475"/>
    </source>
</evidence>
<dbReference type="PANTHER" id="PTHR32089:SF112">
    <property type="entry name" value="LYSOZYME-LIKE PROTEIN-RELATED"/>
    <property type="match status" value="1"/>
</dbReference>
<keyword evidence="3" id="KW-0812">Transmembrane</keyword>
<gene>
    <name evidence="12" type="ORF">Q7A36_19615</name>
</gene>
<comment type="similarity">
    <text evidence="7">Belongs to the methyl-accepting chemotaxis (MCP) protein family.</text>
</comment>
<dbReference type="SMART" id="SM00283">
    <property type="entry name" value="MA"/>
    <property type="match status" value="1"/>
</dbReference>
<comment type="caution">
    <text evidence="12">The sequence shown here is derived from an EMBL/GenBank/DDBJ whole genome shotgun (WGS) entry which is preliminary data.</text>
</comment>
<feature type="domain" description="HAMP" evidence="11">
    <location>
        <begin position="219"/>
        <end position="272"/>
    </location>
</feature>
<dbReference type="SMART" id="SM00304">
    <property type="entry name" value="HAMP"/>
    <property type="match status" value="1"/>
</dbReference>
<evidence type="ECO:0000256" key="1">
    <source>
        <dbReference type="ARBA" id="ARBA00004651"/>
    </source>
</evidence>
<reference evidence="12 13" key="1">
    <citation type="submission" date="2023-08" db="EMBL/GenBank/DDBJ databases">
        <title>The draft genome sequence of Paracraurococcus sp. LOR1-02.</title>
        <authorList>
            <person name="Kingkaew E."/>
            <person name="Tanasupawat S."/>
        </authorList>
    </citation>
    <scope>NUCLEOTIDE SEQUENCE [LARGE SCALE GENOMIC DNA]</scope>
    <source>
        <strain evidence="12 13">LOR1-02</strain>
    </source>
</reference>
<evidence type="ECO:0000313" key="13">
    <source>
        <dbReference type="Proteomes" id="UP001243009"/>
    </source>
</evidence>
<evidence type="ECO:0000256" key="9">
    <source>
        <dbReference type="SAM" id="Coils"/>
    </source>
</evidence>
<dbReference type="Proteomes" id="UP001243009">
    <property type="component" value="Unassembled WGS sequence"/>
</dbReference>
<dbReference type="PROSITE" id="PS50111">
    <property type="entry name" value="CHEMOTAXIS_TRANSDUC_2"/>
    <property type="match status" value="1"/>
</dbReference>
<feature type="coiled-coil region" evidence="9">
    <location>
        <begin position="263"/>
        <end position="302"/>
    </location>
</feature>
<comment type="subcellular location">
    <subcellularLocation>
        <location evidence="1">Cell membrane</location>
        <topology evidence="1">Multi-pass membrane protein</topology>
    </subcellularLocation>
</comment>
<keyword evidence="13" id="KW-1185">Reference proteome</keyword>
<dbReference type="InterPro" id="IPR029151">
    <property type="entry name" value="Sensor-like_sf"/>
</dbReference>
<keyword evidence="4" id="KW-1133">Transmembrane helix</keyword>
<evidence type="ECO:0000259" key="11">
    <source>
        <dbReference type="PROSITE" id="PS50885"/>
    </source>
</evidence>
<dbReference type="Pfam" id="PF17202">
    <property type="entry name" value="sCache_3_3"/>
    <property type="match status" value="1"/>
</dbReference>
<feature type="coiled-coil region" evidence="9">
    <location>
        <begin position="517"/>
        <end position="544"/>
    </location>
</feature>
<dbReference type="SUPFAM" id="SSF103190">
    <property type="entry name" value="Sensory domain-like"/>
    <property type="match status" value="1"/>
</dbReference>
<keyword evidence="9" id="KW-0175">Coiled coil</keyword>
<evidence type="ECO:0000256" key="5">
    <source>
        <dbReference type="ARBA" id="ARBA00023136"/>
    </source>
</evidence>
<proteinExistence type="inferred from homology"/>
<dbReference type="Gene3D" id="1.10.287.950">
    <property type="entry name" value="Methyl-accepting chemotaxis protein"/>
    <property type="match status" value="1"/>
</dbReference>
<name>A0ABT9E3A9_9PROT</name>
<evidence type="ECO:0000256" key="4">
    <source>
        <dbReference type="ARBA" id="ARBA00022989"/>
    </source>
</evidence>
<dbReference type="PANTHER" id="PTHR32089">
    <property type="entry name" value="METHYL-ACCEPTING CHEMOTAXIS PROTEIN MCPB"/>
    <property type="match status" value="1"/>
</dbReference>
<dbReference type="InterPro" id="IPR033463">
    <property type="entry name" value="sCache_3"/>
</dbReference>
<protein>
    <submittedName>
        <fullName evidence="12">Cache domain-containing protein</fullName>
    </submittedName>
</protein>
<dbReference type="InterPro" id="IPR003660">
    <property type="entry name" value="HAMP_dom"/>
</dbReference>
<evidence type="ECO:0000256" key="6">
    <source>
        <dbReference type="ARBA" id="ARBA00023224"/>
    </source>
</evidence>
<dbReference type="InterPro" id="IPR004089">
    <property type="entry name" value="MCPsignal_dom"/>
</dbReference>
<dbReference type="Pfam" id="PF00672">
    <property type="entry name" value="HAMP"/>
    <property type="match status" value="1"/>
</dbReference>
<dbReference type="EMBL" id="JAUTWS010000019">
    <property type="protein sequence ID" value="MDO9710570.1"/>
    <property type="molecule type" value="Genomic_DNA"/>
</dbReference>
<sequence length="569" mass="58754">MPWDPMLDRARQLLARISLRARVLALVLALVGLGFAGFGATTAWQVTAREEAAVASRLETALRLLRSLAEEKGEDWRLDPNGRLLRGTVALNDLNALPDRVKAVTGAVATVFAGETRVATNVRKPDGNRATGTALAPGPALEAVRRGEVYRGSNTILGAPHVTIYEPLRDQNGRQVGILFVGLPLTTVAEAEAAALRLALGQGAVVLGLVGLLLWLALRWMLRPLGVLAAALQGLGEGRHDVVVPCTDRRDELGRIGRTVAALRDATREARTQEAAAAAARAEAERQRREAQARIAESLERAIGHVTDRLAEAAGGLGGATDTVAAVSAGTAGHAAATAVRVGEVTGHVRAMAEATRALSGSVDQIAQQVGEGARIAAEAAQVARASDTTVTGLADAAGRIGDVVRLIGDIAGQTNLLALNATIEAARAGETGKGFAVVAGEVKALAGQTAKATEEISAQIGAMRAATGEAVGALHAIATAVTRMEEVTATIAEAVEHQGAATREMARSAAAAADGTAEAQEAMRRLQVEIAAADASVERLREAGTAVTREGTALRSEVAGFVTRLRAE</sequence>
<accession>A0ABT9E3A9</accession>
<dbReference type="PROSITE" id="PS50885">
    <property type="entry name" value="HAMP"/>
    <property type="match status" value="1"/>
</dbReference>
<dbReference type="Pfam" id="PF00015">
    <property type="entry name" value="MCPsignal"/>
    <property type="match status" value="1"/>
</dbReference>
<organism evidence="12 13">
    <name type="scientific">Paracraurococcus lichenis</name>
    <dbReference type="NCBI Taxonomy" id="3064888"/>
    <lineage>
        <taxon>Bacteria</taxon>
        <taxon>Pseudomonadati</taxon>
        <taxon>Pseudomonadota</taxon>
        <taxon>Alphaproteobacteria</taxon>
        <taxon>Acetobacterales</taxon>
        <taxon>Roseomonadaceae</taxon>
        <taxon>Paracraurococcus</taxon>
    </lineage>
</organism>
<keyword evidence="5" id="KW-0472">Membrane</keyword>
<feature type="domain" description="Methyl-accepting transducer" evidence="10">
    <location>
        <begin position="306"/>
        <end position="539"/>
    </location>
</feature>
<evidence type="ECO:0000256" key="7">
    <source>
        <dbReference type="ARBA" id="ARBA00029447"/>
    </source>
</evidence>
<evidence type="ECO:0000256" key="8">
    <source>
        <dbReference type="PROSITE-ProRule" id="PRU00284"/>
    </source>
</evidence>
<dbReference type="SUPFAM" id="SSF58104">
    <property type="entry name" value="Methyl-accepting chemotaxis protein (MCP) signaling domain"/>
    <property type="match status" value="1"/>
</dbReference>